<evidence type="ECO:0000313" key="18">
    <source>
        <dbReference type="RefSeq" id="XP_025704321.1"/>
    </source>
</evidence>
<dbReference type="InterPro" id="IPR000315">
    <property type="entry name" value="Znf_B-box"/>
</dbReference>
<evidence type="ECO:0000256" key="9">
    <source>
        <dbReference type="ARBA" id="ARBA00022771"/>
    </source>
</evidence>
<dbReference type="EC" id="2.3.2.27" evidence="5"/>
<gene>
    <name evidence="18" type="primary">LOC112806213</name>
</gene>
<dbReference type="InterPro" id="IPR013083">
    <property type="entry name" value="Znf_RING/FYVE/PHD"/>
</dbReference>
<reference key="1">
    <citation type="submission" date="2019-01" db="UniProtKB">
        <authorList>
            <consortium name="RefSeq"/>
        </authorList>
    </citation>
    <scope>IDENTIFICATION</scope>
</reference>
<dbReference type="PANTHER" id="PTHR24103">
    <property type="entry name" value="E3 UBIQUITIN-PROTEIN LIGASE TRIM"/>
    <property type="match status" value="1"/>
</dbReference>
<dbReference type="SUPFAM" id="SSF57850">
    <property type="entry name" value="RING/U-box"/>
    <property type="match status" value="1"/>
</dbReference>
<evidence type="ECO:0000256" key="4">
    <source>
        <dbReference type="ARBA" id="ARBA00008518"/>
    </source>
</evidence>
<dbReference type="SMART" id="SM00184">
    <property type="entry name" value="RING"/>
    <property type="match status" value="1"/>
</dbReference>
<dbReference type="InterPro" id="IPR050143">
    <property type="entry name" value="TRIM/RBCC"/>
</dbReference>
<evidence type="ECO:0000256" key="7">
    <source>
        <dbReference type="ARBA" id="ARBA00022679"/>
    </source>
</evidence>
<evidence type="ECO:0000256" key="10">
    <source>
        <dbReference type="ARBA" id="ARBA00022786"/>
    </source>
</evidence>
<evidence type="ECO:0000256" key="13">
    <source>
        <dbReference type="PROSITE-ProRule" id="PRU00024"/>
    </source>
</evidence>
<evidence type="ECO:0000259" key="16">
    <source>
        <dbReference type="PROSITE" id="PS50119"/>
    </source>
</evidence>
<dbReference type="Pfam" id="PF00643">
    <property type="entry name" value="zf-B_box"/>
    <property type="match status" value="1"/>
</dbReference>
<keyword evidence="12 14" id="KW-0175">Coiled coil</keyword>
<keyword evidence="8" id="KW-0479">Metal-binding</keyword>
<protein>
    <recommendedName>
        <fullName evidence="5">RING-type E3 ubiquitin transferase</fullName>
        <ecNumber evidence="5">2.3.2.27</ecNumber>
    </recommendedName>
</protein>
<keyword evidence="17" id="KW-1185">Reference proteome</keyword>
<dbReference type="Gene3D" id="3.30.160.60">
    <property type="entry name" value="Classic Zinc Finger"/>
    <property type="match status" value="1"/>
</dbReference>
<keyword evidence="7" id="KW-0808">Transferase</keyword>
<keyword evidence="6" id="KW-0963">Cytoplasm</keyword>
<name>A0A3Q7NLG6_CALUR</name>
<comment type="similarity">
    <text evidence="4">Belongs to the TRIM/RBCC family.</text>
</comment>
<evidence type="ECO:0000256" key="1">
    <source>
        <dbReference type="ARBA" id="ARBA00000900"/>
    </source>
</evidence>
<evidence type="ECO:0000256" key="6">
    <source>
        <dbReference type="ARBA" id="ARBA00022490"/>
    </source>
</evidence>
<comment type="catalytic activity">
    <reaction evidence="1">
        <text>S-ubiquitinyl-[E2 ubiquitin-conjugating enzyme]-L-cysteine + [acceptor protein]-L-lysine = [E2 ubiquitin-conjugating enzyme]-L-cysteine + N(6)-ubiquitinyl-[acceptor protein]-L-lysine.</text>
        <dbReference type="EC" id="2.3.2.27"/>
    </reaction>
</comment>
<dbReference type="PROSITE" id="PS50089">
    <property type="entry name" value="ZF_RING_2"/>
    <property type="match status" value="1"/>
</dbReference>
<proteinExistence type="inferred from homology"/>
<evidence type="ECO:0000256" key="14">
    <source>
        <dbReference type="SAM" id="Coils"/>
    </source>
</evidence>
<dbReference type="Gene3D" id="3.30.40.10">
    <property type="entry name" value="Zinc/RING finger domain, C3HC4 (zinc finger)"/>
    <property type="match status" value="1"/>
</dbReference>
<dbReference type="InParanoid" id="A0A3Q7NLG6"/>
<dbReference type="PROSITE" id="PS00518">
    <property type="entry name" value="ZF_RING_1"/>
    <property type="match status" value="1"/>
</dbReference>
<keyword evidence="10" id="KW-0833">Ubl conjugation pathway</keyword>
<evidence type="ECO:0000256" key="11">
    <source>
        <dbReference type="ARBA" id="ARBA00022833"/>
    </source>
</evidence>
<evidence type="ECO:0000256" key="8">
    <source>
        <dbReference type="ARBA" id="ARBA00022723"/>
    </source>
</evidence>
<comment type="pathway">
    <text evidence="3">Protein modification; protein ubiquitination.</text>
</comment>
<evidence type="ECO:0000256" key="3">
    <source>
        <dbReference type="ARBA" id="ARBA00004906"/>
    </source>
</evidence>
<evidence type="ECO:0000259" key="15">
    <source>
        <dbReference type="PROSITE" id="PS50089"/>
    </source>
</evidence>
<dbReference type="AlphaFoldDB" id="A0A3Q7NLG6"/>
<dbReference type="SMART" id="SM00336">
    <property type="entry name" value="BBOX"/>
    <property type="match status" value="1"/>
</dbReference>
<dbReference type="PRINTS" id="PR01406">
    <property type="entry name" value="BBOXZNFINGER"/>
</dbReference>
<dbReference type="RefSeq" id="XP_025704321.1">
    <property type="nucleotide sequence ID" value="XM_025848536.1"/>
</dbReference>
<keyword evidence="11" id="KW-0862">Zinc</keyword>
<comment type="subcellular location">
    <subcellularLocation>
        <location evidence="2">Cytoplasm</location>
    </subcellularLocation>
</comment>
<evidence type="ECO:0000256" key="5">
    <source>
        <dbReference type="ARBA" id="ARBA00012483"/>
    </source>
</evidence>
<dbReference type="GO" id="GO:0005737">
    <property type="term" value="C:cytoplasm"/>
    <property type="evidence" value="ECO:0007669"/>
    <property type="project" value="UniProtKB-SubCell"/>
</dbReference>
<accession>A0A3Q7NLG6</accession>
<dbReference type="InterPro" id="IPR017907">
    <property type="entry name" value="Znf_RING_CS"/>
</dbReference>
<dbReference type="InterPro" id="IPR001841">
    <property type="entry name" value="Znf_RING"/>
</dbReference>
<dbReference type="Proteomes" id="UP000286641">
    <property type="component" value="Unplaced"/>
</dbReference>
<dbReference type="Pfam" id="PF13445">
    <property type="entry name" value="zf-RING_UBOX"/>
    <property type="match status" value="1"/>
</dbReference>
<keyword evidence="9 13" id="KW-0863">Zinc-finger</keyword>
<dbReference type="CDD" id="cd19761">
    <property type="entry name" value="Bbox2_TRIM5-like"/>
    <property type="match status" value="1"/>
</dbReference>
<evidence type="ECO:0000256" key="2">
    <source>
        <dbReference type="ARBA" id="ARBA00004496"/>
    </source>
</evidence>
<dbReference type="FunFam" id="3.30.40.10:FF:000144">
    <property type="entry name" value="Tripartite motif-containing 5 (Predicted)"/>
    <property type="match status" value="1"/>
</dbReference>
<feature type="domain" description="B box-type" evidence="16">
    <location>
        <begin position="93"/>
        <end position="134"/>
    </location>
</feature>
<evidence type="ECO:0000313" key="17">
    <source>
        <dbReference type="Proteomes" id="UP000286641"/>
    </source>
</evidence>
<dbReference type="GO" id="GO:0061630">
    <property type="term" value="F:ubiquitin protein ligase activity"/>
    <property type="evidence" value="ECO:0007669"/>
    <property type="project" value="UniProtKB-EC"/>
</dbReference>
<dbReference type="InterPro" id="IPR027370">
    <property type="entry name" value="Znf-RING_euk"/>
</dbReference>
<reference evidence="18" key="2">
    <citation type="submission" date="2025-08" db="UniProtKB">
        <authorList>
            <consortium name="RefSeq"/>
        </authorList>
    </citation>
    <scope>IDENTIFICATION</scope>
    <source>
        <tissue evidence="18">Blood</tissue>
    </source>
</reference>
<dbReference type="SUPFAM" id="SSF57845">
    <property type="entry name" value="B-box zinc-binding domain"/>
    <property type="match status" value="1"/>
</dbReference>
<feature type="domain" description="RING-type" evidence="15">
    <location>
        <begin position="15"/>
        <end position="61"/>
    </location>
</feature>
<evidence type="ECO:0000256" key="12">
    <source>
        <dbReference type="ARBA" id="ARBA00023054"/>
    </source>
</evidence>
<dbReference type="GO" id="GO:0008270">
    <property type="term" value="F:zinc ion binding"/>
    <property type="evidence" value="ECO:0007669"/>
    <property type="project" value="UniProtKB-KW"/>
</dbReference>
<feature type="coiled-coil region" evidence="14">
    <location>
        <begin position="135"/>
        <end position="172"/>
    </location>
</feature>
<dbReference type="FunFam" id="3.30.160.60:FF:000386">
    <property type="entry name" value="Tripartite motif-containing 5 (Predicted)"/>
    <property type="match status" value="1"/>
</dbReference>
<dbReference type="PROSITE" id="PS50119">
    <property type="entry name" value="ZF_BBOX"/>
    <property type="match status" value="1"/>
</dbReference>
<sequence>MAFKLLTNIEKEVTCPICLDLLKEPLSLDCGHSFCKACITEENKESVTSQGRKSSSCPVCQIAFCSGELRPNWHVANIVERLQEVKMSSEEEQKRNLCERHEEKLVLFCKKDGKVICWVCERSQEHRGHQTVPMEEVVQEHQEKLQTALQKLREEQQEEKMLEATLKEERTSLKNQIQNEKRCVQAQFKKLKTILENEELRIVQQLESEEKAILDTLAATELELVQQSQLMRDLVSELEHRLQGSTADMLQDVNHIIERSKNLSLKKQNMFFKEQRKVSRIADLKVIIEAFGEIMKESSMTDREREADSH</sequence>
<dbReference type="InterPro" id="IPR020457">
    <property type="entry name" value="Znf_B-box_chordata"/>
</dbReference>
<organism evidence="17 18">
    <name type="scientific">Callorhinus ursinus</name>
    <name type="common">Northern fur seal</name>
    <dbReference type="NCBI Taxonomy" id="34884"/>
    <lineage>
        <taxon>Eukaryota</taxon>
        <taxon>Metazoa</taxon>
        <taxon>Chordata</taxon>
        <taxon>Craniata</taxon>
        <taxon>Vertebrata</taxon>
        <taxon>Euteleostomi</taxon>
        <taxon>Mammalia</taxon>
        <taxon>Eutheria</taxon>
        <taxon>Laurasiatheria</taxon>
        <taxon>Carnivora</taxon>
        <taxon>Caniformia</taxon>
        <taxon>Pinnipedia</taxon>
        <taxon>Otariidae</taxon>
        <taxon>Callorhinus</taxon>
    </lineage>
</organism>